<feature type="domain" description="Polysaccharide chain length determinant N-terminal" evidence="13">
    <location>
        <begin position="24"/>
        <end position="105"/>
    </location>
</feature>
<dbReference type="NCBIfam" id="NF012015">
    <property type="entry name" value="PRK15471.1"/>
    <property type="match status" value="1"/>
</dbReference>
<evidence type="ECO:0000313" key="14">
    <source>
        <dbReference type="EMBL" id="RWR01204.1"/>
    </source>
</evidence>
<dbReference type="EMBL" id="JMEE01000039">
    <property type="protein sequence ID" value="RWR01204.1"/>
    <property type="molecule type" value="Genomic_DNA"/>
</dbReference>
<evidence type="ECO:0000256" key="3">
    <source>
        <dbReference type="ARBA" id="ARBA00022475"/>
    </source>
</evidence>
<comment type="similarity">
    <text evidence="9">Belongs to the WzzB/Cld/Rol family.</text>
</comment>
<organism evidence="14 15">
    <name type="scientific">[Pantoea] beijingensis</name>
    <dbReference type="NCBI Taxonomy" id="1324864"/>
    <lineage>
        <taxon>Bacteria</taxon>
        <taxon>Pseudomonadati</taxon>
        <taxon>Pseudomonadota</taxon>
        <taxon>Gammaproteobacteria</taxon>
        <taxon>Enterobacterales</taxon>
        <taxon>Erwiniaceae</taxon>
        <taxon>Erwinia</taxon>
    </lineage>
</organism>
<comment type="pathway">
    <text evidence="2">Bacterial outer membrane biogenesis; lipopolysaccharide biosynthesis.</text>
</comment>
<dbReference type="SUPFAM" id="SSF160355">
    <property type="entry name" value="Bacterial polysaccharide co-polymerase-like"/>
    <property type="match status" value="1"/>
</dbReference>
<accession>A0A443IAU1</accession>
<evidence type="ECO:0000313" key="15">
    <source>
        <dbReference type="Proteomes" id="UP000288794"/>
    </source>
</evidence>
<evidence type="ECO:0000256" key="4">
    <source>
        <dbReference type="ARBA" id="ARBA00022519"/>
    </source>
</evidence>
<dbReference type="AlphaFoldDB" id="A0A443IAU1"/>
<dbReference type="GO" id="GO:0004713">
    <property type="term" value="F:protein tyrosine kinase activity"/>
    <property type="evidence" value="ECO:0007669"/>
    <property type="project" value="TreeGrafter"/>
</dbReference>
<evidence type="ECO:0000256" key="5">
    <source>
        <dbReference type="ARBA" id="ARBA00022692"/>
    </source>
</evidence>
<dbReference type="Proteomes" id="UP000288794">
    <property type="component" value="Unassembled WGS sequence"/>
</dbReference>
<evidence type="ECO:0000256" key="2">
    <source>
        <dbReference type="ARBA" id="ARBA00004756"/>
    </source>
</evidence>
<keyword evidence="15" id="KW-1185">Reference proteome</keyword>
<dbReference type="Gene3D" id="3.30.1890.10">
    <property type="entry name" value="FepE-like"/>
    <property type="match status" value="1"/>
</dbReference>
<reference evidence="14 15" key="1">
    <citation type="submission" date="2014-04" db="EMBL/GenBank/DDBJ databases">
        <title>Draft genome sequence of Pantoea beijingensis strain LMG 27579, an emerging pathogen to Pleurotus eryngii with potential industrial application.</title>
        <authorList>
            <person name="Xu F."/>
            <person name="Liu Y."/>
            <person name="Wang S."/>
            <person name="Yin Y."/>
            <person name="Ma Y."/>
            <person name="Zhao S."/>
            <person name="Rong C."/>
        </authorList>
    </citation>
    <scope>NUCLEOTIDE SEQUENCE [LARGE SCALE GENOMIC DNA]</scope>
    <source>
        <strain evidence="14 15">LMG 27579</strain>
    </source>
</reference>
<evidence type="ECO:0000256" key="10">
    <source>
        <dbReference type="ARBA" id="ARBA00039982"/>
    </source>
</evidence>
<feature type="transmembrane region" description="Helical" evidence="12">
    <location>
        <begin position="41"/>
        <end position="59"/>
    </location>
</feature>
<keyword evidence="4" id="KW-0997">Cell inner membrane</keyword>
<evidence type="ECO:0000256" key="6">
    <source>
        <dbReference type="ARBA" id="ARBA00022985"/>
    </source>
</evidence>
<dbReference type="RefSeq" id="WP_128178834.1">
    <property type="nucleotide sequence ID" value="NZ_CP071409.1"/>
</dbReference>
<evidence type="ECO:0000256" key="7">
    <source>
        <dbReference type="ARBA" id="ARBA00022989"/>
    </source>
</evidence>
<evidence type="ECO:0000256" key="11">
    <source>
        <dbReference type="ARBA" id="ARBA00042235"/>
    </source>
</evidence>
<keyword evidence="5 12" id="KW-0812">Transmembrane</keyword>
<dbReference type="GO" id="GO:0009103">
    <property type="term" value="P:lipopolysaccharide biosynthetic process"/>
    <property type="evidence" value="ECO:0007669"/>
    <property type="project" value="UniProtKB-KW"/>
</dbReference>
<comment type="subcellular location">
    <subcellularLocation>
        <location evidence="1">Cell inner membrane</location>
        <topology evidence="1">Multi-pass membrane protein</topology>
    </subcellularLocation>
</comment>
<proteinExistence type="inferred from homology"/>
<evidence type="ECO:0000256" key="9">
    <source>
        <dbReference type="ARBA" id="ARBA00038118"/>
    </source>
</evidence>
<keyword evidence="8 12" id="KW-0472">Membrane</keyword>
<evidence type="ECO:0000256" key="8">
    <source>
        <dbReference type="ARBA" id="ARBA00023136"/>
    </source>
</evidence>
<protein>
    <recommendedName>
        <fullName evidence="10">Chain length determinant protein</fullName>
    </recommendedName>
    <alternativeName>
        <fullName evidence="11">Polysaccharide antigen chain regulator</fullName>
    </alternativeName>
</protein>
<dbReference type="InterPro" id="IPR050445">
    <property type="entry name" value="Bact_polysacc_biosynth/exp"/>
</dbReference>
<comment type="caution">
    <text evidence="14">The sequence shown here is derived from an EMBL/GenBank/DDBJ whole genome shotgun (WGS) entry which is preliminary data.</text>
</comment>
<evidence type="ECO:0000259" key="13">
    <source>
        <dbReference type="Pfam" id="PF02706"/>
    </source>
</evidence>
<evidence type="ECO:0000256" key="1">
    <source>
        <dbReference type="ARBA" id="ARBA00004429"/>
    </source>
</evidence>
<dbReference type="GO" id="GO:0005886">
    <property type="term" value="C:plasma membrane"/>
    <property type="evidence" value="ECO:0007669"/>
    <property type="project" value="UniProtKB-SubCell"/>
</dbReference>
<keyword evidence="3" id="KW-1003">Cell membrane</keyword>
<keyword evidence="7 12" id="KW-1133">Transmembrane helix</keyword>
<dbReference type="PANTHER" id="PTHR32309:SF29">
    <property type="entry name" value="CHAIN LENGTH DETERMINANT PROTEIN"/>
    <property type="match status" value="1"/>
</dbReference>
<gene>
    <name evidence="14" type="ORF">ED28_14885</name>
</gene>
<keyword evidence="6" id="KW-0448">Lipopolysaccharide biosynthesis</keyword>
<sequence length="340" mass="38226">MSQEKNVTPEDQSLLRQTFYNHDDELDLLDIIAQLWSGKKIIISAVVIMIILAVIYLFTAKEKWTSEAILTQPSAGQVANYNAALNVLYSQYPQDKLAIADLQRQLFSRFSASISALSGELQNQEEPLNLVAEPVTVGRDDPLSIRFSAVSAKEAQTMLTHYIKRVNDDVVDDYGADIKRNLSVKARELAESLAAQERVAADKKQKRIDVIKQAVKVAQDSNITESPLRQAEFLSDDTLYLLGAKALQAMITNEATKPLVLDDNYYNTQRALFLINNLKIQVDNLQSFRYIMQPDLPFRRDSPKRALTLILSVMLGGIIGSGIVLGRNMTQTYRQRKQMS</sequence>
<evidence type="ECO:0000256" key="12">
    <source>
        <dbReference type="SAM" id="Phobius"/>
    </source>
</evidence>
<dbReference type="InterPro" id="IPR003856">
    <property type="entry name" value="LPS_length_determ_N"/>
</dbReference>
<feature type="transmembrane region" description="Helical" evidence="12">
    <location>
        <begin position="306"/>
        <end position="326"/>
    </location>
</feature>
<name>A0A443IAU1_9GAMM</name>
<dbReference type="PANTHER" id="PTHR32309">
    <property type="entry name" value="TYROSINE-PROTEIN KINASE"/>
    <property type="match status" value="1"/>
</dbReference>
<dbReference type="Pfam" id="PF02706">
    <property type="entry name" value="Wzz"/>
    <property type="match status" value="1"/>
</dbReference>